<dbReference type="Pfam" id="PF02687">
    <property type="entry name" value="FtsX"/>
    <property type="match status" value="2"/>
</dbReference>
<evidence type="ECO:0000256" key="7">
    <source>
        <dbReference type="SAM" id="Phobius"/>
    </source>
</evidence>
<organism evidence="9 10">
    <name type="scientific">Paramicrobacterium agarici</name>
    <dbReference type="NCBI Taxonomy" id="630514"/>
    <lineage>
        <taxon>Bacteria</taxon>
        <taxon>Bacillati</taxon>
        <taxon>Actinomycetota</taxon>
        <taxon>Actinomycetes</taxon>
        <taxon>Micrococcales</taxon>
        <taxon>Microbacteriaceae</taxon>
        <taxon>Paramicrobacterium</taxon>
    </lineage>
</organism>
<feature type="transmembrane region" description="Helical" evidence="7">
    <location>
        <begin position="145"/>
        <end position="167"/>
    </location>
</feature>
<comment type="subcellular location">
    <subcellularLocation>
        <location evidence="1">Cell membrane</location>
        <topology evidence="1">Multi-pass membrane protein</topology>
    </subcellularLocation>
</comment>
<feature type="transmembrane region" description="Helical" evidence="7">
    <location>
        <begin position="12"/>
        <end position="37"/>
    </location>
</feature>
<evidence type="ECO:0000313" key="9">
    <source>
        <dbReference type="EMBL" id="PFG31221.1"/>
    </source>
</evidence>
<evidence type="ECO:0000256" key="2">
    <source>
        <dbReference type="ARBA" id="ARBA00022475"/>
    </source>
</evidence>
<dbReference type="RefSeq" id="WP_098407592.1">
    <property type="nucleotide sequence ID" value="NZ_PDJE01000001.1"/>
</dbReference>
<reference evidence="9 10" key="1">
    <citation type="submission" date="2017-10" db="EMBL/GenBank/DDBJ databases">
        <title>Sequencing the genomes of 1000 actinobacteria strains.</title>
        <authorList>
            <person name="Klenk H.-P."/>
        </authorList>
    </citation>
    <scope>NUCLEOTIDE SEQUENCE [LARGE SCALE GENOMIC DNA]</scope>
    <source>
        <strain evidence="9 10">DSM 21798</strain>
    </source>
</reference>
<feature type="transmembrane region" description="Helical" evidence="7">
    <location>
        <begin position="322"/>
        <end position="354"/>
    </location>
</feature>
<proteinExistence type="inferred from homology"/>
<sequence>MILSARDLRSTALVAALSAGFGVALLQGTSVLVAALGEHDVAARARMQLALTVVAAVFFAIAVFVGAIVTSNTVRTVVAGRTRDIARLRLLGASARSIRRGFLRTGLVASAIGSTAGGLLLGGICAMGVPVVVNWGMLPDAPYVLVQWTLVLPVIITIVTCVAAIWLGSRSVLAVSPIEATGRAATSDPITSPWHTRSGVWLLGGGVALLAGGVIVGQVTSTGLLIAVLGGMASFLGVVLLAEKILPPVLGGVGKLLSMGPASRLSATNALRDPGRTSRATIGIVIGVTLIVMFSVAMETYYDVLFGAQSDLPELYRGTDTALSLSIAVFSVLFGFSAVIAAVGLVNTLSLSVLQRRRELGLLRTIGLSRRPVRTMVTVESITMSISGVILGFALGIGYGWSGAMALLGSIPGGRLVSPVIPLWLMAAVIGSALLLAVMAALLPVRRVLRDRPIAALAAE</sequence>
<dbReference type="Proteomes" id="UP000221369">
    <property type="component" value="Unassembled WGS sequence"/>
</dbReference>
<dbReference type="GO" id="GO:0005886">
    <property type="term" value="C:plasma membrane"/>
    <property type="evidence" value="ECO:0007669"/>
    <property type="project" value="UniProtKB-SubCell"/>
</dbReference>
<feature type="domain" description="ABC3 transporter permease C-terminal" evidence="8">
    <location>
        <begin position="57"/>
        <end position="171"/>
    </location>
</feature>
<feature type="transmembrane region" description="Helical" evidence="7">
    <location>
        <begin position="421"/>
        <end position="443"/>
    </location>
</feature>
<feature type="transmembrane region" description="Helical" evidence="7">
    <location>
        <begin position="223"/>
        <end position="242"/>
    </location>
</feature>
<dbReference type="GO" id="GO:0022857">
    <property type="term" value="F:transmembrane transporter activity"/>
    <property type="evidence" value="ECO:0007669"/>
    <property type="project" value="TreeGrafter"/>
</dbReference>
<accession>A0A2A9DY17</accession>
<gene>
    <name evidence="9" type="ORF">ATJ78_2176</name>
</gene>
<comment type="caution">
    <text evidence="9">The sequence shown here is derived from an EMBL/GenBank/DDBJ whole genome shotgun (WGS) entry which is preliminary data.</text>
</comment>
<keyword evidence="4 7" id="KW-1133">Transmembrane helix</keyword>
<name>A0A2A9DY17_9MICO</name>
<keyword evidence="5 7" id="KW-0472">Membrane</keyword>
<keyword evidence="2" id="KW-1003">Cell membrane</keyword>
<evidence type="ECO:0000256" key="4">
    <source>
        <dbReference type="ARBA" id="ARBA00022989"/>
    </source>
</evidence>
<keyword evidence="3 7" id="KW-0812">Transmembrane</keyword>
<dbReference type="InterPro" id="IPR003838">
    <property type="entry name" value="ABC3_permease_C"/>
</dbReference>
<evidence type="ECO:0000256" key="3">
    <source>
        <dbReference type="ARBA" id="ARBA00022692"/>
    </source>
</evidence>
<dbReference type="PANTHER" id="PTHR30572:SF4">
    <property type="entry name" value="ABC TRANSPORTER PERMEASE YTRF"/>
    <property type="match status" value="1"/>
</dbReference>
<feature type="domain" description="ABC3 transporter permease C-terminal" evidence="8">
    <location>
        <begin position="332"/>
        <end position="451"/>
    </location>
</feature>
<dbReference type="InterPro" id="IPR050250">
    <property type="entry name" value="Macrolide_Exporter_MacB"/>
</dbReference>
<feature type="transmembrane region" description="Helical" evidence="7">
    <location>
        <begin position="375"/>
        <end position="401"/>
    </location>
</feature>
<evidence type="ECO:0000313" key="10">
    <source>
        <dbReference type="Proteomes" id="UP000221369"/>
    </source>
</evidence>
<evidence type="ECO:0000259" key="8">
    <source>
        <dbReference type="Pfam" id="PF02687"/>
    </source>
</evidence>
<feature type="transmembrane region" description="Helical" evidence="7">
    <location>
        <begin position="106"/>
        <end position="133"/>
    </location>
</feature>
<dbReference type="PANTHER" id="PTHR30572">
    <property type="entry name" value="MEMBRANE COMPONENT OF TRANSPORTER-RELATED"/>
    <property type="match status" value="1"/>
</dbReference>
<comment type="similarity">
    <text evidence="6">Belongs to the ABC-4 integral membrane protein family.</text>
</comment>
<evidence type="ECO:0000256" key="1">
    <source>
        <dbReference type="ARBA" id="ARBA00004651"/>
    </source>
</evidence>
<dbReference type="AlphaFoldDB" id="A0A2A9DY17"/>
<keyword evidence="10" id="KW-1185">Reference proteome</keyword>
<evidence type="ECO:0000256" key="5">
    <source>
        <dbReference type="ARBA" id="ARBA00023136"/>
    </source>
</evidence>
<feature type="transmembrane region" description="Helical" evidence="7">
    <location>
        <begin position="49"/>
        <end position="69"/>
    </location>
</feature>
<dbReference type="EMBL" id="PDJE01000001">
    <property type="protein sequence ID" value="PFG31221.1"/>
    <property type="molecule type" value="Genomic_DNA"/>
</dbReference>
<feature type="transmembrane region" description="Helical" evidence="7">
    <location>
        <begin position="280"/>
        <end position="302"/>
    </location>
</feature>
<feature type="transmembrane region" description="Helical" evidence="7">
    <location>
        <begin position="199"/>
        <end position="217"/>
    </location>
</feature>
<protein>
    <submittedName>
        <fullName evidence="9">Putative ABC transport system permease protein</fullName>
    </submittedName>
</protein>
<evidence type="ECO:0000256" key="6">
    <source>
        <dbReference type="ARBA" id="ARBA00038076"/>
    </source>
</evidence>